<dbReference type="GO" id="GO:0005829">
    <property type="term" value="C:cytosol"/>
    <property type="evidence" value="ECO:0007669"/>
    <property type="project" value="TreeGrafter"/>
</dbReference>
<dbReference type="GO" id="GO:0033745">
    <property type="term" value="F:L-methionine-(R)-S-oxide reductase activity"/>
    <property type="evidence" value="ECO:0007669"/>
    <property type="project" value="TreeGrafter"/>
</dbReference>
<name>D2MM74_9FIRM</name>
<evidence type="ECO:0000256" key="1">
    <source>
        <dbReference type="ARBA" id="ARBA00038454"/>
    </source>
</evidence>
<sequence length="152" mass="17501">MDMTILEQQTRSLLEETDFIAATSNLTAFMNQLFPNINWIGFYFVKNNELVLGPFQGKIACTHIPFEKGICGRCYREKRLLNIPDVLSIQDHIACDSASRSELCIPILKENNCIGMLDIDAPIKNRFTKEDEKKASLIVSLYEKAIQEHRWF</sequence>
<organism evidence="3 4">
    <name type="scientific">Bulleidia extructa W1219</name>
    <dbReference type="NCBI Taxonomy" id="679192"/>
    <lineage>
        <taxon>Bacteria</taxon>
        <taxon>Bacillati</taxon>
        <taxon>Bacillota</taxon>
        <taxon>Erysipelotrichia</taxon>
        <taxon>Erysipelotrichales</taxon>
        <taxon>Erysipelotrichaceae</taxon>
        <taxon>Bulleidia</taxon>
    </lineage>
</organism>
<dbReference type="EMBL" id="ADFR01000002">
    <property type="protein sequence ID" value="EFC06150.1"/>
    <property type="molecule type" value="Genomic_DNA"/>
</dbReference>
<dbReference type="AlphaFoldDB" id="D2MM74"/>
<dbReference type="OrthoDB" id="9796252at2"/>
<dbReference type="InterPro" id="IPR000614">
    <property type="entry name" value="FRMsr_CS"/>
</dbReference>
<evidence type="ECO:0000259" key="2">
    <source>
        <dbReference type="Pfam" id="PF01590"/>
    </source>
</evidence>
<dbReference type="Gene3D" id="3.30.450.40">
    <property type="match status" value="1"/>
</dbReference>
<feature type="domain" description="GAF" evidence="2">
    <location>
        <begin position="50"/>
        <end position="145"/>
    </location>
</feature>
<dbReference type="PROSITE" id="PS01320">
    <property type="entry name" value="UPF0067"/>
    <property type="match status" value="1"/>
</dbReference>
<evidence type="ECO:0000313" key="3">
    <source>
        <dbReference type="EMBL" id="EFC06150.1"/>
    </source>
</evidence>
<dbReference type="InterPro" id="IPR029016">
    <property type="entry name" value="GAF-like_dom_sf"/>
</dbReference>
<reference evidence="4" key="1">
    <citation type="submission" date="2009-12" db="EMBL/GenBank/DDBJ databases">
        <title>Sequence of Clostridiales genomosp. BVAB3 str. UPII9-5.</title>
        <authorList>
            <person name="Madupu R."/>
            <person name="Durkin A.S."/>
            <person name="Torralba M."/>
            <person name="Methe B."/>
            <person name="Sutton G.G."/>
            <person name="Strausberg R.L."/>
            <person name="Nelson K.E."/>
        </authorList>
    </citation>
    <scope>NUCLEOTIDE SEQUENCE [LARGE SCALE GENOMIC DNA]</scope>
    <source>
        <strain evidence="4">W1219</strain>
    </source>
</reference>
<dbReference type="SUPFAM" id="SSF55781">
    <property type="entry name" value="GAF domain-like"/>
    <property type="match status" value="1"/>
</dbReference>
<dbReference type="InterPro" id="IPR003018">
    <property type="entry name" value="GAF"/>
</dbReference>
<protein>
    <submittedName>
        <fullName evidence="3">GAF domain protein</fullName>
    </submittedName>
</protein>
<dbReference type="eggNOG" id="COG1956">
    <property type="taxonomic scope" value="Bacteria"/>
</dbReference>
<gene>
    <name evidence="3" type="ORF">HMPREF9013_0846</name>
</gene>
<dbReference type="Pfam" id="PF01590">
    <property type="entry name" value="GAF"/>
    <property type="match status" value="1"/>
</dbReference>
<dbReference type="STRING" id="679192.HMPREF9013_0846"/>
<comment type="similarity">
    <text evidence="1">Belongs to the free Met sulfoxide reductase family.</text>
</comment>
<evidence type="ECO:0000313" key="4">
    <source>
        <dbReference type="Proteomes" id="UP000005017"/>
    </source>
</evidence>
<dbReference type="Proteomes" id="UP000005017">
    <property type="component" value="Unassembled WGS sequence"/>
</dbReference>
<accession>D2MM74</accession>
<proteinExistence type="inferred from homology"/>
<dbReference type="PANTHER" id="PTHR21021">
    <property type="entry name" value="GAF/PUTATIVE CYTOSKELETAL PROTEIN"/>
    <property type="match status" value="1"/>
</dbReference>
<dbReference type="FunFam" id="3.30.450.40:FF:000008">
    <property type="entry name" value="GAF domain-containing proteins"/>
    <property type="match status" value="1"/>
</dbReference>
<keyword evidence="4" id="KW-1185">Reference proteome</keyword>
<comment type="caution">
    <text evidence="3">The sequence shown here is derived from an EMBL/GenBank/DDBJ whole genome shotgun (WGS) entry which is preliminary data.</text>
</comment>
<dbReference type="PANTHER" id="PTHR21021:SF15">
    <property type="entry name" value="FREE METHIONINE-R-SULFOXIDE REDUCTASE"/>
    <property type="match status" value="1"/>
</dbReference>
<dbReference type="InterPro" id="IPR051330">
    <property type="entry name" value="Phosphatase_reg/MetRdx"/>
</dbReference>